<reference evidence="3" key="1">
    <citation type="submission" date="2019-08" db="EMBL/GenBank/DDBJ databases">
        <title>The genome of the North American firefly Photinus pyralis.</title>
        <authorList>
            <consortium name="Photinus pyralis genome working group"/>
            <person name="Fallon T.R."/>
            <person name="Sander Lower S.E."/>
            <person name="Weng J.-K."/>
        </authorList>
    </citation>
    <scope>NUCLEOTIDE SEQUENCE</scope>
    <source>
        <strain evidence="3">TRF0915ILg1</strain>
        <tissue evidence="3">Whole body</tissue>
    </source>
</reference>
<evidence type="ECO:0000313" key="4">
    <source>
        <dbReference type="Proteomes" id="UP000801492"/>
    </source>
</evidence>
<evidence type="ECO:0000256" key="2">
    <source>
        <dbReference type="SAM" id="Phobius"/>
    </source>
</evidence>
<evidence type="ECO:0000313" key="3">
    <source>
        <dbReference type="EMBL" id="KAF2879049.1"/>
    </source>
</evidence>
<feature type="region of interest" description="Disordered" evidence="1">
    <location>
        <begin position="137"/>
        <end position="174"/>
    </location>
</feature>
<keyword evidence="2" id="KW-1133">Transmembrane helix</keyword>
<gene>
    <name evidence="3" type="ORF">ILUMI_27143</name>
</gene>
<evidence type="ECO:0000256" key="1">
    <source>
        <dbReference type="SAM" id="MobiDB-lite"/>
    </source>
</evidence>
<protein>
    <submittedName>
        <fullName evidence="3">Uncharacterized protein</fullName>
    </submittedName>
</protein>
<organism evidence="3 4">
    <name type="scientific">Ignelater luminosus</name>
    <name type="common">Cucubano</name>
    <name type="synonym">Pyrophorus luminosus</name>
    <dbReference type="NCBI Taxonomy" id="2038154"/>
    <lineage>
        <taxon>Eukaryota</taxon>
        <taxon>Metazoa</taxon>
        <taxon>Ecdysozoa</taxon>
        <taxon>Arthropoda</taxon>
        <taxon>Hexapoda</taxon>
        <taxon>Insecta</taxon>
        <taxon>Pterygota</taxon>
        <taxon>Neoptera</taxon>
        <taxon>Endopterygota</taxon>
        <taxon>Coleoptera</taxon>
        <taxon>Polyphaga</taxon>
        <taxon>Elateriformia</taxon>
        <taxon>Elateroidea</taxon>
        <taxon>Elateridae</taxon>
        <taxon>Agrypninae</taxon>
        <taxon>Pyrophorini</taxon>
        <taxon>Ignelater</taxon>
    </lineage>
</organism>
<proteinExistence type="predicted"/>
<dbReference type="EMBL" id="VTPC01091236">
    <property type="protein sequence ID" value="KAF2879049.1"/>
    <property type="molecule type" value="Genomic_DNA"/>
</dbReference>
<dbReference type="AlphaFoldDB" id="A0A8K0C4X1"/>
<keyword evidence="2" id="KW-0812">Transmembrane</keyword>
<feature type="transmembrane region" description="Helical" evidence="2">
    <location>
        <begin position="62"/>
        <end position="77"/>
    </location>
</feature>
<keyword evidence="2" id="KW-0472">Membrane</keyword>
<dbReference type="Proteomes" id="UP000801492">
    <property type="component" value="Unassembled WGS sequence"/>
</dbReference>
<keyword evidence="4" id="KW-1185">Reference proteome</keyword>
<feature type="region of interest" description="Disordered" evidence="1">
    <location>
        <begin position="1"/>
        <end position="44"/>
    </location>
</feature>
<sequence>MKNLAKSESKRGVFLRKKRTNQESSSDSNSPESHNSSDHDNFEPEAPEEDFVYKIKNVEKRAFFLLDFISTLLLFIMKKRMAFAFPNVPDISLPQKSEESDRLFAIPFLAHSGEQTVVVAIKDFGTNKRIRTGSKCGQPVPRTYAGEEGSDNRAQKLAPPHHRWSQTEGGMSSKSNLKNLEWRSELLFTDERQPEKRYPECNIPPTESFGGEFVIYGILPSLQLVPASHSTRISATSSLAVDSSSDEVTSRLAVAILSRARTRPGEDAFPVAAEAEQQEQYMLAVGAQFHHSSSQNRFSKLILYASGFSVKVPTKRVETVVKVLASAISGGSVRRVGNLCNSGLTIFTVLSRPSLKARS</sequence>
<name>A0A8K0C4X1_IGNLU</name>
<feature type="compositionally biased region" description="Low complexity" evidence="1">
    <location>
        <begin position="23"/>
        <end position="34"/>
    </location>
</feature>
<accession>A0A8K0C4X1</accession>
<comment type="caution">
    <text evidence="3">The sequence shown here is derived from an EMBL/GenBank/DDBJ whole genome shotgun (WGS) entry which is preliminary data.</text>
</comment>
<feature type="compositionally biased region" description="Basic and acidic residues" evidence="1">
    <location>
        <begin position="1"/>
        <end position="11"/>
    </location>
</feature>